<feature type="non-terminal residue" evidence="2">
    <location>
        <position position="1"/>
    </location>
</feature>
<accession>A0A2R6AVL5</accession>
<dbReference type="Gene3D" id="1.10.8.60">
    <property type="match status" value="1"/>
</dbReference>
<dbReference type="SUPFAM" id="SSF52540">
    <property type="entry name" value="P-loop containing nucleoside triphosphate hydrolases"/>
    <property type="match status" value="1"/>
</dbReference>
<gene>
    <name evidence="2" type="ORF">B9Q08_04685</name>
</gene>
<dbReference type="InterPro" id="IPR048907">
    <property type="entry name" value="WHD_MCM_arc"/>
</dbReference>
<name>A0A2R6AVL5_9ARCH</name>
<evidence type="ECO:0000313" key="2">
    <source>
        <dbReference type="EMBL" id="PSN90419.1"/>
    </source>
</evidence>
<proteinExistence type="predicted"/>
<sequence>HALSRKVIVIDEAQLLRRSNVRFDQLLAYKYDHVDAKVVVSGSQVGLLYRFLRAGDPDAPLFGRPYIEVRLGRLSPEKSREFLIEGFSQEGINVGDALVDKAVSLFDGVIGWLTYFGFTYSRSKEQPEDVFRKASRLAAKEASSVLNTYGIAKRRYAEVLRTIASNEQARWSEIKRGVEARLGRIPNNALANILRNLVDSGLIERGQTGYAIPDPALKNGVLHHFSGL</sequence>
<organism evidence="2 3">
    <name type="scientific">Candidatus Marsarchaeota G2 archaeon ECH_B_SAG-M15</name>
    <dbReference type="NCBI Taxonomy" id="1978162"/>
    <lineage>
        <taxon>Archaea</taxon>
        <taxon>Candidatus Marsarchaeota</taxon>
        <taxon>Candidatus Marsarchaeota group 2</taxon>
    </lineage>
</organism>
<dbReference type="Gene3D" id="1.10.10.10">
    <property type="entry name" value="Winged helix-like DNA-binding domain superfamily/Winged helix DNA-binding domain"/>
    <property type="match status" value="1"/>
</dbReference>
<dbReference type="Pfam" id="PF21100">
    <property type="entry name" value="WHD_MCM"/>
    <property type="match status" value="1"/>
</dbReference>
<dbReference type="InterPro" id="IPR027417">
    <property type="entry name" value="P-loop_NTPase"/>
</dbReference>
<dbReference type="SUPFAM" id="SSF46785">
    <property type="entry name" value="Winged helix' DNA-binding domain"/>
    <property type="match status" value="1"/>
</dbReference>
<dbReference type="PANTHER" id="PTHR34301:SF8">
    <property type="entry name" value="ATPASE DOMAIN-CONTAINING PROTEIN"/>
    <property type="match status" value="1"/>
</dbReference>
<dbReference type="AlphaFoldDB" id="A0A2R6AVL5"/>
<comment type="caution">
    <text evidence="2">The sequence shown here is derived from an EMBL/GenBank/DDBJ whole genome shotgun (WGS) entry which is preliminary data.</text>
</comment>
<reference evidence="2 3" key="1">
    <citation type="submission" date="2017-04" db="EMBL/GenBank/DDBJ databases">
        <title>Novel microbial lineages endemic to geothermal iron-oxide mats fill important gaps in the evolutionary history of Archaea.</title>
        <authorList>
            <person name="Jay Z.J."/>
            <person name="Beam J.P."/>
            <person name="Dlakic M."/>
            <person name="Rusch D.B."/>
            <person name="Kozubal M.A."/>
            <person name="Inskeep W.P."/>
        </authorList>
    </citation>
    <scope>NUCLEOTIDE SEQUENCE [LARGE SCALE GENOMIC DNA]</scope>
    <source>
        <strain evidence="2">ECH_B_SAG-M15</strain>
    </source>
</reference>
<dbReference type="Proteomes" id="UP000240490">
    <property type="component" value="Unassembled WGS sequence"/>
</dbReference>
<protein>
    <recommendedName>
        <fullName evidence="1">MCM C-terminal domain-containing protein</fullName>
    </recommendedName>
</protein>
<dbReference type="PANTHER" id="PTHR34301">
    <property type="entry name" value="DNA-BINDING PROTEIN-RELATED"/>
    <property type="match status" value="1"/>
</dbReference>
<dbReference type="Gene3D" id="3.40.50.300">
    <property type="entry name" value="P-loop containing nucleotide triphosphate hydrolases"/>
    <property type="match status" value="1"/>
</dbReference>
<evidence type="ECO:0000313" key="3">
    <source>
        <dbReference type="Proteomes" id="UP000240490"/>
    </source>
</evidence>
<dbReference type="InterPro" id="IPR036388">
    <property type="entry name" value="WH-like_DNA-bd_sf"/>
</dbReference>
<evidence type="ECO:0000259" key="1">
    <source>
        <dbReference type="Pfam" id="PF21100"/>
    </source>
</evidence>
<dbReference type="InterPro" id="IPR036390">
    <property type="entry name" value="WH_DNA-bd_sf"/>
</dbReference>
<feature type="domain" description="MCM C-terminal" evidence="1">
    <location>
        <begin position="151"/>
        <end position="207"/>
    </location>
</feature>
<dbReference type="EMBL" id="NEXJ01000083">
    <property type="protein sequence ID" value="PSN90419.1"/>
    <property type="molecule type" value="Genomic_DNA"/>
</dbReference>